<keyword evidence="12" id="KW-1185">Reference proteome</keyword>
<name>E3CVP4_9BACT</name>
<dbReference type="InterPro" id="IPR042109">
    <property type="entry name" value="Adenylosuccinate_synth_dom1"/>
</dbReference>
<proteinExistence type="inferred from homology"/>
<evidence type="ECO:0000313" key="12">
    <source>
        <dbReference type="Proteomes" id="UP000005096"/>
    </source>
</evidence>
<dbReference type="InterPro" id="IPR001114">
    <property type="entry name" value="Adenylosuccinate_synthetase"/>
</dbReference>
<dbReference type="CDD" id="cd03108">
    <property type="entry name" value="AdSS"/>
    <property type="match status" value="1"/>
</dbReference>
<keyword evidence="6 8" id="KW-0460">Magnesium</keyword>
<feature type="binding site" evidence="8">
    <location>
        <position position="307"/>
    </location>
    <ligand>
        <name>GTP</name>
        <dbReference type="ChEBI" id="CHEBI:37565"/>
    </ligand>
</feature>
<dbReference type="PANTHER" id="PTHR11846:SF0">
    <property type="entry name" value="ADENYLOSUCCINATE SYNTHETASE"/>
    <property type="match status" value="1"/>
</dbReference>
<dbReference type="InterPro" id="IPR042111">
    <property type="entry name" value="Adenylosuccinate_synth_dom3"/>
</dbReference>
<dbReference type="SUPFAM" id="SSF52540">
    <property type="entry name" value="P-loop containing nucleoside triphosphate hydrolases"/>
    <property type="match status" value="1"/>
</dbReference>
<feature type="binding site" evidence="8">
    <location>
        <begin position="42"/>
        <end position="44"/>
    </location>
    <ligand>
        <name>GTP</name>
        <dbReference type="ChEBI" id="CHEBI:37565"/>
    </ligand>
</feature>
<gene>
    <name evidence="8" type="primary">purA</name>
    <name evidence="11" type="ORF">Apau_0817</name>
</gene>
<dbReference type="Gene3D" id="1.10.300.10">
    <property type="entry name" value="Adenylosuccinate Synthetase, subunit A, domain 2"/>
    <property type="match status" value="1"/>
</dbReference>
<feature type="binding site" evidence="8">
    <location>
        <begin position="333"/>
        <end position="335"/>
    </location>
    <ligand>
        <name>GTP</name>
        <dbReference type="ChEBI" id="CHEBI:37565"/>
    </ligand>
</feature>
<dbReference type="InterPro" id="IPR042110">
    <property type="entry name" value="Adenylosuccinate_synth_dom2"/>
</dbReference>
<comment type="subcellular location">
    <subcellularLocation>
        <location evidence="8">Cytoplasm</location>
    </subcellularLocation>
</comment>
<dbReference type="HAMAP" id="MF_00011">
    <property type="entry name" value="Adenylosucc_synth"/>
    <property type="match status" value="1"/>
</dbReference>
<dbReference type="InterPro" id="IPR033128">
    <property type="entry name" value="Adenylosuccin_syn_Lys_AS"/>
</dbReference>
<feature type="binding site" evidence="8">
    <location>
        <position position="145"/>
    </location>
    <ligand>
        <name>IMP</name>
        <dbReference type="ChEBI" id="CHEBI:58053"/>
        <note>ligand shared between dimeric partners</note>
    </ligand>
</feature>
<dbReference type="GO" id="GO:0000287">
    <property type="term" value="F:magnesium ion binding"/>
    <property type="evidence" value="ECO:0007669"/>
    <property type="project" value="UniProtKB-UniRule"/>
</dbReference>
<dbReference type="GO" id="GO:0005737">
    <property type="term" value="C:cytoplasm"/>
    <property type="evidence" value="ECO:0007669"/>
    <property type="project" value="UniProtKB-SubCell"/>
</dbReference>
<feature type="binding site" evidence="8">
    <location>
        <position position="15"/>
    </location>
    <ligand>
        <name>Mg(2+)</name>
        <dbReference type="ChEBI" id="CHEBI:18420"/>
    </ligand>
</feature>
<keyword evidence="8" id="KW-0963">Cytoplasm</keyword>
<evidence type="ECO:0000256" key="6">
    <source>
        <dbReference type="ARBA" id="ARBA00022842"/>
    </source>
</evidence>
<dbReference type="NCBIfam" id="NF002223">
    <property type="entry name" value="PRK01117.1"/>
    <property type="match status" value="1"/>
</dbReference>
<dbReference type="AlphaFoldDB" id="E3CVP4"/>
<dbReference type="NCBIfam" id="TIGR00184">
    <property type="entry name" value="purA"/>
    <property type="match status" value="1"/>
</dbReference>
<dbReference type="Gene3D" id="3.90.170.10">
    <property type="entry name" value="Adenylosuccinate Synthetase, subunit A, domain 3"/>
    <property type="match status" value="1"/>
</dbReference>
<dbReference type="HOGENOM" id="CLU_029848_0_0_0"/>
<evidence type="ECO:0000256" key="2">
    <source>
        <dbReference type="ARBA" id="ARBA00022598"/>
    </source>
</evidence>
<organism evidence="11 12">
    <name type="scientific">Aminomonas paucivorans DSM 12260</name>
    <dbReference type="NCBI Taxonomy" id="584708"/>
    <lineage>
        <taxon>Bacteria</taxon>
        <taxon>Thermotogati</taxon>
        <taxon>Synergistota</taxon>
        <taxon>Synergistia</taxon>
        <taxon>Synergistales</taxon>
        <taxon>Synergistaceae</taxon>
        <taxon>Aminomonas</taxon>
    </lineage>
</organism>
<feature type="binding site" description="in other chain" evidence="8">
    <location>
        <position position="305"/>
    </location>
    <ligand>
        <name>IMP</name>
        <dbReference type="ChEBI" id="CHEBI:58053"/>
        <note>ligand shared between dimeric partners</note>
    </ligand>
</feature>
<feature type="binding site" evidence="8">
    <location>
        <begin position="14"/>
        <end position="20"/>
    </location>
    <ligand>
        <name>GTP</name>
        <dbReference type="ChEBI" id="CHEBI:37565"/>
    </ligand>
</feature>
<evidence type="ECO:0000256" key="4">
    <source>
        <dbReference type="ARBA" id="ARBA00022741"/>
    </source>
</evidence>
<comment type="similarity">
    <text evidence="8 10">Belongs to the adenylosuccinate synthetase family.</text>
</comment>
<protein>
    <recommendedName>
        <fullName evidence="8 10">Adenylosuccinate synthetase</fullName>
        <shortName evidence="8">AMPSase</shortName>
        <shortName evidence="8">AdSS</shortName>
        <ecNumber evidence="8 10">6.3.4.4</ecNumber>
    </recommendedName>
    <alternativeName>
        <fullName evidence="8">IMP--aspartate ligase</fullName>
    </alternativeName>
</protein>
<evidence type="ECO:0000256" key="3">
    <source>
        <dbReference type="ARBA" id="ARBA00022723"/>
    </source>
</evidence>
<keyword evidence="7 8" id="KW-0342">GTP-binding</keyword>
<dbReference type="Gene3D" id="3.40.440.10">
    <property type="entry name" value="Adenylosuccinate Synthetase, subunit A, domain 1"/>
    <property type="match status" value="1"/>
</dbReference>
<keyword evidence="2 8" id="KW-0436">Ligase</keyword>
<comment type="cofactor">
    <cofactor evidence="8">
        <name>Mg(2+)</name>
        <dbReference type="ChEBI" id="CHEBI:18420"/>
    </cofactor>
    <text evidence="8">Binds 1 Mg(2+) ion per subunit.</text>
</comment>
<comment type="subunit">
    <text evidence="1 8">Homodimer.</text>
</comment>
<comment type="catalytic activity">
    <reaction evidence="8 10">
        <text>IMP + L-aspartate + GTP = N(6)-(1,2-dicarboxyethyl)-AMP + GDP + phosphate + 2 H(+)</text>
        <dbReference type="Rhea" id="RHEA:15753"/>
        <dbReference type="ChEBI" id="CHEBI:15378"/>
        <dbReference type="ChEBI" id="CHEBI:29991"/>
        <dbReference type="ChEBI" id="CHEBI:37565"/>
        <dbReference type="ChEBI" id="CHEBI:43474"/>
        <dbReference type="ChEBI" id="CHEBI:57567"/>
        <dbReference type="ChEBI" id="CHEBI:58053"/>
        <dbReference type="ChEBI" id="CHEBI:58189"/>
        <dbReference type="EC" id="6.3.4.4"/>
    </reaction>
</comment>
<dbReference type="PANTHER" id="PTHR11846">
    <property type="entry name" value="ADENYLOSUCCINATE SYNTHETASE"/>
    <property type="match status" value="1"/>
</dbReference>
<dbReference type="OrthoDB" id="9807553at2"/>
<feature type="binding site" evidence="8">
    <location>
        <begin position="415"/>
        <end position="417"/>
    </location>
    <ligand>
        <name>GTP</name>
        <dbReference type="ChEBI" id="CHEBI:37565"/>
    </ligand>
</feature>
<feature type="active site" evidence="9">
    <location>
        <position position="142"/>
    </location>
</feature>
<reference evidence="11 12" key="1">
    <citation type="journal article" date="2010" name="Stand. Genomic Sci.">
        <title>Non-contiguous finished genome sequence of Aminomonas paucivorans type strain (GLU-3).</title>
        <authorList>
            <person name="Pitluck S."/>
            <person name="Yasawong M."/>
            <person name="Held B."/>
            <person name="Lapidus A."/>
            <person name="Nolan M."/>
            <person name="Copeland A."/>
            <person name="Lucas S."/>
            <person name="Del Rio T.G."/>
            <person name="Tice H."/>
            <person name="Cheng J.F."/>
            <person name="Chertkov O."/>
            <person name="Goodwin L."/>
            <person name="Tapia R."/>
            <person name="Han C."/>
            <person name="Liolios K."/>
            <person name="Ivanova N."/>
            <person name="Mavromatis K."/>
            <person name="Ovchinnikova G."/>
            <person name="Pati A."/>
            <person name="Chen A."/>
            <person name="Palaniappan K."/>
            <person name="Land M."/>
            <person name="Hauser L."/>
            <person name="Chang Y.J."/>
            <person name="Jeffries C.D."/>
            <person name="Pukall R."/>
            <person name="Spring S."/>
            <person name="Rohde M."/>
            <person name="Sikorski J."/>
            <person name="Goker M."/>
            <person name="Woyke T."/>
            <person name="Bristow J."/>
            <person name="Eisen J.A."/>
            <person name="Markowitz V."/>
            <person name="Hugenholtz P."/>
            <person name="Kyrpides N.C."/>
            <person name="Klenk H.P."/>
        </authorList>
    </citation>
    <scope>NUCLEOTIDE SEQUENCE [LARGE SCALE GENOMIC DNA]</scope>
    <source>
        <strain evidence="11 12">DSM 12260</strain>
    </source>
</reference>
<comment type="function">
    <text evidence="8">Plays an important role in the de novo pathway of purine nucleotide biosynthesis. Catalyzes the first committed step in the biosynthesis of AMP from IMP.</text>
</comment>
<accession>E3CVP4</accession>
<keyword evidence="3 8" id="KW-0479">Metal-binding</keyword>
<feature type="binding site" description="in other chain" evidence="8">
    <location>
        <position position="226"/>
    </location>
    <ligand>
        <name>IMP</name>
        <dbReference type="ChEBI" id="CHEBI:58053"/>
        <note>ligand shared between dimeric partners</note>
    </ligand>
</feature>
<dbReference type="PROSITE" id="PS00513">
    <property type="entry name" value="ADENYLOSUCCIN_SYN_2"/>
    <property type="match status" value="1"/>
</dbReference>
<feature type="binding site" description="in other chain" evidence="8">
    <location>
        <begin position="40"/>
        <end position="43"/>
    </location>
    <ligand>
        <name>IMP</name>
        <dbReference type="ChEBI" id="CHEBI:58053"/>
        <note>ligand shared between dimeric partners</note>
    </ligand>
</feature>
<sequence>MKRKAEVIIGAQWGDEGKGRVVDALAERVDLVVRYQGGANAGHTVIAGGEKHVFHLLPSGMLYPGKTCVIGGGVVVDPAQLLTELRELQEKGRDRARLVVSRTSHVVMPYHKILDTLGERERSSCQKIGTTHRGIGPCYVDKFNRVGIRMEDLLFPQTLREKLAFNLEMKNLLLTRIYGEKPLALDELYNQALAWGGELAPFLGDGALEVNRALDEGRGVLFEGAQGTLLDVDFGTYPYVTSSSPTAGGACTGVGVGPTRIDRVLGVAKAYCTRVGEGPFPTELLDDLGQQLRDRGGEYGATTGRPRRCGWLDLVALRYAVMVNGLGGLAVTKLDVLTGIDPLKVAVGYRIDGQEVQHFPSDPQLLQNAEPVYRELKGWTEPLEECRRPEDLPRAARDYLKFMEEFCGAPAVLVGVGPAREATILQGL</sequence>
<dbReference type="PaxDb" id="584708-Apau_0817"/>
<dbReference type="InterPro" id="IPR027417">
    <property type="entry name" value="P-loop_NTPase"/>
</dbReference>
<dbReference type="UniPathway" id="UPA00075">
    <property type="reaction ID" value="UER00335"/>
</dbReference>
<keyword evidence="5 8" id="KW-0658">Purine biosynthesis</keyword>
<feature type="binding site" description="in other chain" evidence="8">
    <location>
        <position position="241"/>
    </location>
    <ligand>
        <name>IMP</name>
        <dbReference type="ChEBI" id="CHEBI:58053"/>
        <note>ligand shared between dimeric partners</note>
    </ligand>
</feature>
<evidence type="ECO:0000256" key="9">
    <source>
        <dbReference type="PROSITE-ProRule" id="PRU10134"/>
    </source>
</evidence>
<feature type="active site" description="Proton donor" evidence="8">
    <location>
        <position position="43"/>
    </location>
</feature>
<feature type="binding site" evidence="8">
    <location>
        <position position="42"/>
    </location>
    <ligand>
        <name>Mg(2+)</name>
        <dbReference type="ChEBI" id="CHEBI:18420"/>
    </ligand>
</feature>
<dbReference type="GO" id="GO:0044208">
    <property type="term" value="P:'de novo' AMP biosynthetic process"/>
    <property type="evidence" value="ECO:0007669"/>
    <property type="project" value="UniProtKB-UniRule"/>
</dbReference>
<dbReference type="Pfam" id="PF00709">
    <property type="entry name" value="Adenylsucc_synt"/>
    <property type="match status" value="1"/>
</dbReference>
<dbReference type="PROSITE" id="PS01266">
    <property type="entry name" value="ADENYLOSUCCIN_SYN_1"/>
    <property type="match status" value="1"/>
</dbReference>
<feature type="active site" description="Proton acceptor" evidence="8">
    <location>
        <position position="15"/>
    </location>
</feature>
<evidence type="ECO:0000256" key="7">
    <source>
        <dbReference type="ARBA" id="ARBA00023134"/>
    </source>
</evidence>
<evidence type="ECO:0000256" key="5">
    <source>
        <dbReference type="ARBA" id="ARBA00022755"/>
    </source>
</evidence>
<evidence type="ECO:0000256" key="8">
    <source>
        <dbReference type="HAMAP-Rule" id="MF_00011"/>
    </source>
</evidence>
<evidence type="ECO:0000256" key="10">
    <source>
        <dbReference type="RuleBase" id="RU000520"/>
    </source>
</evidence>
<dbReference type="GO" id="GO:0004019">
    <property type="term" value="F:adenylosuccinate synthase activity"/>
    <property type="evidence" value="ECO:0007669"/>
    <property type="project" value="UniProtKB-UniRule"/>
</dbReference>
<dbReference type="EMBL" id="CM001022">
    <property type="protein sequence ID" value="EFQ23245.1"/>
    <property type="molecule type" value="Genomic_DNA"/>
</dbReference>
<dbReference type="EC" id="6.3.4.4" evidence="8 10"/>
<dbReference type="InterPro" id="IPR018220">
    <property type="entry name" value="Adenylosuccin_syn_GTP-bd"/>
</dbReference>
<dbReference type="FunFam" id="1.10.300.10:FF:000001">
    <property type="entry name" value="Adenylosuccinate synthetase"/>
    <property type="match status" value="1"/>
</dbReference>
<dbReference type="FunFam" id="3.90.170.10:FF:000001">
    <property type="entry name" value="Adenylosuccinate synthetase"/>
    <property type="match status" value="1"/>
</dbReference>
<dbReference type="STRING" id="584708.Apau_0817"/>
<feature type="binding site" description="in other chain" evidence="8">
    <location>
        <position position="131"/>
    </location>
    <ligand>
        <name>IMP</name>
        <dbReference type="ChEBI" id="CHEBI:58053"/>
        <note>ligand shared between dimeric partners</note>
    </ligand>
</feature>
<comment type="pathway">
    <text evidence="8 10">Purine metabolism; AMP biosynthesis via de novo pathway; AMP from IMP: step 1/2.</text>
</comment>
<feature type="binding site" description="in other chain" evidence="8">
    <location>
        <begin position="15"/>
        <end position="18"/>
    </location>
    <ligand>
        <name>IMP</name>
        <dbReference type="ChEBI" id="CHEBI:58053"/>
        <note>ligand shared between dimeric partners</note>
    </ligand>
</feature>
<evidence type="ECO:0000313" key="11">
    <source>
        <dbReference type="EMBL" id="EFQ23245.1"/>
    </source>
</evidence>
<dbReference type="Proteomes" id="UP000005096">
    <property type="component" value="Chromosome"/>
</dbReference>
<feature type="binding site" evidence="8">
    <location>
        <begin position="301"/>
        <end position="307"/>
    </location>
    <ligand>
        <name>substrate</name>
    </ligand>
</feature>
<dbReference type="SMART" id="SM00788">
    <property type="entry name" value="Adenylsucc_synt"/>
    <property type="match status" value="1"/>
</dbReference>
<dbReference type="GO" id="GO:0046040">
    <property type="term" value="P:IMP metabolic process"/>
    <property type="evidence" value="ECO:0007669"/>
    <property type="project" value="TreeGrafter"/>
</dbReference>
<evidence type="ECO:0000256" key="1">
    <source>
        <dbReference type="ARBA" id="ARBA00011738"/>
    </source>
</evidence>
<dbReference type="GO" id="GO:0005525">
    <property type="term" value="F:GTP binding"/>
    <property type="evidence" value="ECO:0007669"/>
    <property type="project" value="UniProtKB-UniRule"/>
</dbReference>
<keyword evidence="4 8" id="KW-0547">Nucleotide-binding</keyword>
<dbReference type="eggNOG" id="COG0104">
    <property type="taxonomic scope" value="Bacteria"/>
</dbReference>
<dbReference type="RefSeq" id="WP_006300413.1">
    <property type="nucleotide sequence ID" value="NZ_CM001022.1"/>
</dbReference>